<evidence type="ECO:0000313" key="1">
    <source>
        <dbReference type="EMBL" id="WKK74905.2"/>
    </source>
</evidence>
<organism evidence="1 2">
    <name type="scientific">Marivirga salinarum</name>
    <dbReference type="NCBI Taxonomy" id="3059078"/>
    <lineage>
        <taxon>Bacteria</taxon>
        <taxon>Pseudomonadati</taxon>
        <taxon>Bacteroidota</taxon>
        <taxon>Cytophagia</taxon>
        <taxon>Cytophagales</taxon>
        <taxon>Marivirgaceae</taxon>
        <taxon>Marivirga</taxon>
    </lineage>
</organism>
<gene>
    <name evidence="1" type="ORF">QYS49_25090</name>
</gene>
<dbReference type="KEGG" id="msaa:QYS49_25090"/>
<dbReference type="AlphaFoldDB" id="A0AA49J8I7"/>
<sequence length="256" mass="29651">MIDIKKFYIALLVIFFSQSQLLKSQDDQKRVLFVGNSYTYFWNLPQLVSAMAKSQGEDIYTQQSTSGGVDWKQHWEGDKELKTQELIKNGDWDIVVLQNHSLSTFKNQDDFFEYGKKLISLVKKSGAQPLLYVTWAREANPLMQEGINKAYFKLANETDSEILDVGSAWSEARKLKPELELYHPDGSHPSPYGSYLTAALFYKKLSAKSVLDIPERLKSFDNQNQQIYLAILMEYDAQFILQFVENFNLKRQDSER</sequence>
<evidence type="ECO:0000313" key="2">
    <source>
        <dbReference type="Proteomes" id="UP001230496"/>
    </source>
</evidence>
<dbReference type="RefSeq" id="WP_308347160.1">
    <property type="nucleotide sequence ID" value="NZ_CP129971.1"/>
</dbReference>
<reference evidence="1 2" key="1">
    <citation type="submission" date="2023-08" db="EMBL/GenBank/DDBJ databases">
        <title>Comparative genomics and taxonomic characterization of three novel marine species of genus Marivirga.</title>
        <authorList>
            <person name="Muhammad N."/>
            <person name="Kim S.-G."/>
        </authorList>
    </citation>
    <scope>NUCLEOTIDE SEQUENCE [LARGE SCALE GENOMIC DNA]</scope>
    <source>
        <strain evidence="1 2">BDSF4-3</strain>
    </source>
</reference>
<dbReference type="GO" id="GO:0016788">
    <property type="term" value="F:hydrolase activity, acting on ester bonds"/>
    <property type="evidence" value="ECO:0007669"/>
    <property type="project" value="UniProtKB-ARBA"/>
</dbReference>
<dbReference type="Proteomes" id="UP001230496">
    <property type="component" value="Chromosome"/>
</dbReference>
<name>A0AA49J8I7_9BACT</name>
<protein>
    <recommendedName>
        <fullName evidence="3">SGNH/GDSL hydrolase family protein</fullName>
    </recommendedName>
</protein>
<dbReference type="InterPro" id="IPR036514">
    <property type="entry name" value="SGNH_hydro_sf"/>
</dbReference>
<keyword evidence="2" id="KW-1185">Reference proteome</keyword>
<dbReference type="SUPFAM" id="SSF52266">
    <property type="entry name" value="SGNH hydrolase"/>
    <property type="match status" value="1"/>
</dbReference>
<accession>A0AA49J8I7</accession>
<proteinExistence type="predicted"/>
<dbReference type="Gene3D" id="3.40.50.1110">
    <property type="entry name" value="SGNH hydrolase"/>
    <property type="match status" value="1"/>
</dbReference>
<dbReference type="EMBL" id="CP129971">
    <property type="protein sequence ID" value="WKK74905.2"/>
    <property type="molecule type" value="Genomic_DNA"/>
</dbReference>
<evidence type="ECO:0008006" key="3">
    <source>
        <dbReference type="Google" id="ProtNLM"/>
    </source>
</evidence>